<proteinExistence type="predicted"/>
<dbReference type="PROSITE" id="PS50850">
    <property type="entry name" value="MFS"/>
    <property type="match status" value="1"/>
</dbReference>
<comment type="subcellular location">
    <subcellularLocation>
        <location evidence="1">Cell membrane</location>
        <topology evidence="1">Multi-pass membrane protein</topology>
    </subcellularLocation>
</comment>
<protein>
    <submittedName>
        <fullName evidence="9">MHS family MFS transporter</fullName>
    </submittedName>
</protein>
<sequence length="448" mass="48656">MTQVSTSSHAAMTREERSVLKRVAGASAIGTAAEYYDFFAYGTAAVLFFGQLFFPSADPLVSTLAAFATYAVGFLARPLGGIVFGHIGDKVGRKKALVITILIVGLGTFCIGLMPTYEKIGYWAPVLLIFIRVLQGFGVGGEQAGAVLMTAEYSRPERRGFFASWVQIGAPLGFLLPSALFAVLNAQLSAEQMLAWGWRIPFLLSLLLVIVGLFIRLRIDESPVFAEIRKTKAVESQPVLEVIRRYPGIIVKGVCAKLIEACAFAMFTVIVLAFGKANHLSASILLDTMIVAVILEIFSIPLMGKLSDKVGRKPVYMAGALLLVVGIIPFFLVLKQDTFWMTQIAMILALTFGHSMCYAPQASYFPELFPTRIRCSGIALIWQIGSLIGSGVLGLVAVKILQVSGGDYHGLAIYMMVLGIISMIGLMMMPETAPEVRGSEYHSWGEKR</sequence>
<feature type="transmembrane region" description="Helical" evidence="7">
    <location>
        <begin position="161"/>
        <end position="184"/>
    </location>
</feature>
<dbReference type="Pfam" id="PF07690">
    <property type="entry name" value="MFS_1"/>
    <property type="match status" value="1"/>
</dbReference>
<evidence type="ECO:0000313" key="10">
    <source>
        <dbReference type="Proteomes" id="UP000705283"/>
    </source>
</evidence>
<evidence type="ECO:0000313" key="9">
    <source>
        <dbReference type="EMBL" id="MBF6636812.1"/>
    </source>
</evidence>
<evidence type="ECO:0000256" key="2">
    <source>
        <dbReference type="ARBA" id="ARBA00022448"/>
    </source>
</evidence>
<dbReference type="Gene3D" id="1.20.1250.20">
    <property type="entry name" value="MFS general substrate transporter like domains"/>
    <property type="match status" value="2"/>
</dbReference>
<accession>A0AA40X282</accession>
<feature type="transmembrane region" description="Helical" evidence="7">
    <location>
        <begin position="315"/>
        <end position="334"/>
    </location>
</feature>
<name>A0AA40X282_9GAMM</name>
<dbReference type="FunFam" id="1.20.1250.20:FF:000001">
    <property type="entry name" value="Dicarboxylate MFS transporter"/>
    <property type="match status" value="1"/>
</dbReference>
<keyword evidence="5 7" id="KW-1133">Transmembrane helix</keyword>
<feature type="transmembrane region" description="Helical" evidence="7">
    <location>
        <begin position="35"/>
        <end position="54"/>
    </location>
</feature>
<dbReference type="PANTHER" id="PTHR43045">
    <property type="entry name" value="SHIKIMATE TRANSPORTER"/>
    <property type="match status" value="1"/>
</dbReference>
<comment type="caution">
    <text evidence="9">The sequence shown here is derived from an EMBL/GenBank/DDBJ whole genome shotgun (WGS) entry which is preliminary data.</text>
</comment>
<dbReference type="InterPro" id="IPR011701">
    <property type="entry name" value="MFS"/>
</dbReference>
<feature type="domain" description="Major facilitator superfamily (MFS) profile" evidence="8">
    <location>
        <begin position="23"/>
        <end position="437"/>
    </location>
</feature>
<dbReference type="CDD" id="cd17369">
    <property type="entry name" value="MFS_ShiA_like"/>
    <property type="match status" value="1"/>
</dbReference>
<dbReference type="InterPro" id="IPR005828">
    <property type="entry name" value="MFS_sugar_transport-like"/>
</dbReference>
<feature type="transmembrane region" description="Helical" evidence="7">
    <location>
        <begin position="340"/>
        <end position="359"/>
    </location>
</feature>
<keyword evidence="6 7" id="KW-0472">Membrane</keyword>
<dbReference type="Pfam" id="PF00083">
    <property type="entry name" value="Sugar_tr"/>
    <property type="match status" value="1"/>
</dbReference>
<dbReference type="PROSITE" id="PS00216">
    <property type="entry name" value="SUGAR_TRANSPORT_1"/>
    <property type="match status" value="1"/>
</dbReference>
<evidence type="ECO:0000259" key="8">
    <source>
        <dbReference type="PROSITE" id="PS50850"/>
    </source>
</evidence>
<dbReference type="PANTHER" id="PTHR43045:SF1">
    <property type="entry name" value="SHIKIMATE TRANSPORTER"/>
    <property type="match status" value="1"/>
</dbReference>
<evidence type="ECO:0000256" key="6">
    <source>
        <dbReference type="ARBA" id="ARBA00023136"/>
    </source>
</evidence>
<feature type="transmembrane region" description="Helical" evidence="7">
    <location>
        <begin position="408"/>
        <end position="429"/>
    </location>
</feature>
<keyword evidence="4 7" id="KW-0812">Transmembrane</keyword>
<feature type="transmembrane region" description="Helical" evidence="7">
    <location>
        <begin position="280"/>
        <end position="303"/>
    </location>
</feature>
<dbReference type="InterPro" id="IPR020846">
    <property type="entry name" value="MFS_dom"/>
</dbReference>
<feature type="transmembrane region" description="Helical" evidence="7">
    <location>
        <begin position="196"/>
        <end position="215"/>
    </location>
</feature>
<reference evidence="9" key="2">
    <citation type="submission" date="2022-09" db="EMBL/GenBank/DDBJ databases">
        <title>Rouxiella aceris sp. nov., isolated from tree sap and emended description of the genus Rhouxiella.</title>
        <authorList>
            <person name="Kim I.S."/>
        </authorList>
    </citation>
    <scope>NUCLEOTIDE SEQUENCE</scope>
    <source>
        <strain evidence="9">SAP-2</strain>
    </source>
</reference>
<dbReference type="InterPro" id="IPR005829">
    <property type="entry name" value="Sugar_transporter_CS"/>
</dbReference>
<feature type="transmembrane region" description="Helical" evidence="7">
    <location>
        <begin position="96"/>
        <end position="114"/>
    </location>
</feature>
<gene>
    <name evidence="9" type="ORF">ITX54_09125</name>
</gene>
<evidence type="ECO:0000256" key="7">
    <source>
        <dbReference type="SAM" id="Phobius"/>
    </source>
</evidence>
<evidence type="ECO:0000256" key="1">
    <source>
        <dbReference type="ARBA" id="ARBA00004651"/>
    </source>
</evidence>
<dbReference type="SUPFAM" id="SSF103473">
    <property type="entry name" value="MFS general substrate transporter"/>
    <property type="match status" value="1"/>
</dbReference>
<dbReference type="Proteomes" id="UP000705283">
    <property type="component" value="Unassembled WGS sequence"/>
</dbReference>
<dbReference type="GO" id="GO:0005886">
    <property type="term" value="C:plasma membrane"/>
    <property type="evidence" value="ECO:0007669"/>
    <property type="project" value="UniProtKB-SubCell"/>
</dbReference>
<dbReference type="EMBL" id="JADMKS010000003">
    <property type="protein sequence ID" value="MBF6636812.1"/>
    <property type="molecule type" value="Genomic_DNA"/>
</dbReference>
<evidence type="ECO:0000256" key="3">
    <source>
        <dbReference type="ARBA" id="ARBA00022475"/>
    </source>
</evidence>
<feature type="transmembrane region" description="Helical" evidence="7">
    <location>
        <begin position="254"/>
        <end position="274"/>
    </location>
</feature>
<evidence type="ECO:0000256" key="5">
    <source>
        <dbReference type="ARBA" id="ARBA00022989"/>
    </source>
</evidence>
<feature type="transmembrane region" description="Helical" evidence="7">
    <location>
        <begin position="120"/>
        <end position="140"/>
    </location>
</feature>
<feature type="transmembrane region" description="Helical" evidence="7">
    <location>
        <begin position="60"/>
        <end position="84"/>
    </location>
</feature>
<dbReference type="RefSeq" id="WP_194977861.1">
    <property type="nucleotide sequence ID" value="NZ_JADMKS010000003.1"/>
</dbReference>
<feature type="transmembrane region" description="Helical" evidence="7">
    <location>
        <begin position="380"/>
        <end position="402"/>
    </location>
</feature>
<dbReference type="InterPro" id="IPR036259">
    <property type="entry name" value="MFS_trans_sf"/>
</dbReference>
<dbReference type="GO" id="GO:0022857">
    <property type="term" value="F:transmembrane transporter activity"/>
    <property type="evidence" value="ECO:0007669"/>
    <property type="project" value="InterPro"/>
</dbReference>
<evidence type="ECO:0000256" key="4">
    <source>
        <dbReference type="ARBA" id="ARBA00022692"/>
    </source>
</evidence>
<keyword evidence="3" id="KW-1003">Cell membrane</keyword>
<reference evidence="9" key="1">
    <citation type="submission" date="2020-11" db="EMBL/GenBank/DDBJ databases">
        <authorList>
            <person name="Lee S.D."/>
        </authorList>
    </citation>
    <scope>NUCLEOTIDE SEQUENCE</scope>
    <source>
        <strain evidence="9">SAP-2</strain>
    </source>
</reference>
<dbReference type="AlphaFoldDB" id="A0AA40X282"/>
<keyword evidence="2" id="KW-0813">Transport</keyword>
<organism evidence="9 10">
    <name type="scientific">Rouxiella silvae</name>
    <dbReference type="NCBI Taxonomy" id="1646373"/>
    <lineage>
        <taxon>Bacteria</taxon>
        <taxon>Pseudomonadati</taxon>
        <taxon>Pseudomonadota</taxon>
        <taxon>Gammaproteobacteria</taxon>
        <taxon>Enterobacterales</taxon>
        <taxon>Yersiniaceae</taxon>
        <taxon>Rouxiella</taxon>
    </lineage>
</organism>